<evidence type="ECO:0000313" key="3">
    <source>
        <dbReference type="Proteomes" id="UP000607653"/>
    </source>
</evidence>
<feature type="transmembrane region" description="Helical" evidence="1">
    <location>
        <begin position="47"/>
        <end position="66"/>
    </location>
</feature>
<name>A0A822XIA6_NELNU</name>
<keyword evidence="1" id="KW-0472">Membrane</keyword>
<keyword evidence="1" id="KW-0812">Transmembrane</keyword>
<gene>
    <name evidence="2" type="ORF">HUJ06_020334</name>
</gene>
<evidence type="ECO:0000313" key="2">
    <source>
        <dbReference type="EMBL" id="DAD18871.1"/>
    </source>
</evidence>
<comment type="caution">
    <text evidence="2">The sequence shown here is derived from an EMBL/GenBank/DDBJ whole genome shotgun (WGS) entry which is preliminary data.</text>
</comment>
<dbReference type="Proteomes" id="UP000607653">
    <property type="component" value="Unassembled WGS sequence"/>
</dbReference>
<dbReference type="AlphaFoldDB" id="A0A822XIA6"/>
<organism evidence="2 3">
    <name type="scientific">Nelumbo nucifera</name>
    <name type="common">Sacred lotus</name>
    <dbReference type="NCBI Taxonomy" id="4432"/>
    <lineage>
        <taxon>Eukaryota</taxon>
        <taxon>Viridiplantae</taxon>
        <taxon>Streptophyta</taxon>
        <taxon>Embryophyta</taxon>
        <taxon>Tracheophyta</taxon>
        <taxon>Spermatophyta</taxon>
        <taxon>Magnoliopsida</taxon>
        <taxon>Proteales</taxon>
        <taxon>Nelumbonaceae</taxon>
        <taxon>Nelumbo</taxon>
    </lineage>
</organism>
<evidence type="ECO:0000256" key="1">
    <source>
        <dbReference type="SAM" id="Phobius"/>
    </source>
</evidence>
<reference evidence="2 3" key="1">
    <citation type="journal article" date="2020" name="Mol. Biol. Evol.">
        <title>Distinct Expression and Methylation Patterns for Genes with Different Fates following a Single Whole-Genome Duplication in Flowering Plants.</title>
        <authorList>
            <person name="Shi T."/>
            <person name="Rahmani R.S."/>
            <person name="Gugger P.F."/>
            <person name="Wang M."/>
            <person name="Li H."/>
            <person name="Zhang Y."/>
            <person name="Li Z."/>
            <person name="Wang Q."/>
            <person name="Van de Peer Y."/>
            <person name="Marchal K."/>
            <person name="Chen J."/>
        </authorList>
    </citation>
    <scope>NUCLEOTIDE SEQUENCE [LARGE SCALE GENOMIC DNA]</scope>
    <source>
        <tissue evidence="2">Leaf</tissue>
    </source>
</reference>
<keyword evidence="1" id="KW-1133">Transmembrane helix</keyword>
<sequence>MLLVIRMPSSLPMWRAVRTKTAIEVLFKTYFVGGTRAAHLLDPSGFILFPLVVHSFYLVVSSAGILSIRSTRESEVKSPTEDPMTILRKSHSVTIFLVVFLEWLFGHGL</sequence>
<keyword evidence="3" id="KW-1185">Reference proteome</keyword>
<accession>A0A822XIA6</accession>
<protein>
    <submittedName>
        <fullName evidence="2">Uncharacterized protein</fullName>
    </submittedName>
</protein>
<dbReference type="EMBL" id="DUZY01000001">
    <property type="protein sequence ID" value="DAD18871.1"/>
    <property type="molecule type" value="Genomic_DNA"/>
</dbReference>
<proteinExistence type="predicted"/>